<evidence type="ECO:0000256" key="5">
    <source>
        <dbReference type="ARBA" id="ARBA00023163"/>
    </source>
</evidence>
<dbReference type="PRINTS" id="PR00598">
    <property type="entry name" value="HTHMARR"/>
</dbReference>
<dbReference type="SUPFAM" id="SSF46785">
    <property type="entry name" value="Winged helix' DNA-binding domain"/>
    <property type="match status" value="1"/>
</dbReference>
<dbReference type="PANTHER" id="PTHR33164:SF5">
    <property type="entry name" value="ORGANIC HYDROPEROXIDE RESISTANCE TRANSCRIPTIONAL REGULATOR"/>
    <property type="match status" value="1"/>
</dbReference>
<dbReference type="GO" id="GO:0006950">
    <property type="term" value="P:response to stress"/>
    <property type="evidence" value="ECO:0007669"/>
    <property type="project" value="TreeGrafter"/>
</dbReference>
<dbReference type="OMA" id="WEHETLT"/>
<dbReference type="GO" id="GO:0005737">
    <property type="term" value="C:cytoplasm"/>
    <property type="evidence" value="ECO:0007669"/>
    <property type="project" value="UniProtKB-SubCell"/>
</dbReference>
<evidence type="ECO:0000259" key="6">
    <source>
        <dbReference type="PROSITE" id="PS50995"/>
    </source>
</evidence>
<keyword evidence="3" id="KW-0805">Transcription regulation</keyword>
<dbReference type="GO" id="GO:0003677">
    <property type="term" value="F:DNA binding"/>
    <property type="evidence" value="ECO:0007669"/>
    <property type="project" value="UniProtKB-KW"/>
</dbReference>
<evidence type="ECO:0000256" key="1">
    <source>
        <dbReference type="ARBA" id="ARBA00004496"/>
    </source>
</evidence>
<organism evidence="7 8">
    <name type="scientific">Mageeibacillus indolicus</name>
    <dbReference type="NCBI Taxonomy" id="884684"/>
    <lineage>
        <taxon>Bacteria</taxon>
        <taxon>Bacillati</taxon>
        <taxon>Bacillota</taxon>
        <taxon>Clostridia</taxon>
        <taxon>Eubacteriales</taxon>
        <taxon>Oscillospiraceae</taxon>
        <taxon>Mageeibacillus</taxon>
    </lineage>
</organism>
<dbReference type="AlphaFoldDB" id="A0A2J8B3M4"/>
<sequence>MKREETSQKVEKSEGMDMLKLDSQLCFPLYAAARQITNIYSPVLKPYGLTYTQYLVFLVLWEKDGQPVGELCRRLHLDTGTLTPVLKKMAAAGWIKRERSTVDERIVIISLTEQGRNFKKEAEIIPEKVGACLSMTSTDAKMLYDLLYKLLAGMKEIEERS</sequence>
<dbReference type="EMBL" id="NBZD01000001">
    <property type="protein sequence ID" value="PNH19372.1"/>
    <property type="molecule type" value="Genomic_DNA"/>
</dbReference>
<keyword evidence="5" id="KW-0804">Transcription</keyword>
<keyword evidence="2" id="KW-0963">Cytoplasm</keyword>
<dbReference type="GO" id="GO:0003700">
    <property type="term" value="F:DNA-binding transcription factor activity"/>
    <property type="evidence" value="ECO:0007669"/>
    <property type="project" value="InterPro"/>
</dbReference>
<comment type="caution">
    <text evidence="7">The sequence shown here is derived from an EMBL/GenBank/DDBJ whole genome shotgun (WGS) entry which is preliminary data.</text>
</comment>
<evidence type="ECO:0000313" key="7">
    <source>
        <dbReference type="EMBL" id="PNH19372.1"/>
    </source>
</evidence>
<dbReference type="InterPro" id="IPR039422">
    <property type="entry name" value="MarR/SlyA-like"/>
</dbReference>
<evidence type="ECO:0000256" key="2">
    <source>
        <dbReference type="ARBA" id="ARBA00022490"/>
    </source>
</evidence>
<name>A0A2J8B3M4_9FIRM</name>
<protein>
    <submittedName>
        <fullName evidence="7">MarR family transcriptional regulator</fullName>
    </submittedName>
</protein>
<dbReference type="InterPro" id="IPR036390">
    <property type="entry name" value="WH_DNA-bd_sf"/>
</dbReference>
<reference evidence="8" key="1">
    <citation type="submission" date="2017-04" db="EMBL/GenBank/DDBJ databases">
        <authorList>
            <person name="Bumgarner R.E."/>
            <person name="Fredricks D.N."/>
            <person name="Srinivasan S."/>
        </authorList>
    </citation>
    <scope>NUCLEOTIDE SEQUENCE [LARGE SCALE GENOMIC DNA]</scope>
    <source>
        <strain evidence="8">KA00405</strain>
    </source>
</reference>
<evidence type="ECO:0000256" key="4">
    <source>
        <dbReference type="ARBA" id="ARBA00023125"/>
    </source>
</evidence>
<feature type="domain" description="HTH marR-type" evidence="6">
    <location>
        <begin position="22"/>
        <end position="152"/>
    </location>
</feature>
<gene>
    <name evidence="7" type="ORF">B7R76_00330</name>
</gene>
<dbReference type="InterPro" id="IPR036388">
    <property type="entry name" value="WH-like_DNA-bd_sf"/>
</dbReference>
<dbReference type="SMART" id="SM00347">
    <property type="entry name" value="HTH_MARR"/>
    <property type="match status" value="1"/>
</dbReference>
<evidence type="ECO:0000313" key="8">
    <source>
        <dbReference type="Proteomes" id="UP000236394"/>
    </source>
</evidence>
<proteinExistence type="predicted"/>
<dbReference type="InterPro" id="IPR055166">
    <property type="entry name" value="Transc_reg_Sar_Rot_HTH"/>
</dbReference>
<dbReference type="PANTHER" id="PTHR33164">
    <property type="entry name" value="TRANSCRIPTIONAL REGULATOR, MARR FAMILY"/>
    <property type="match status" value="1"/>
</dbReference>
<dbReference type="RefSeq" id="WP_012993754.1">
    <property type="nucleotide sequence ID" value="NZ_NBZD01000001.1"/>
</dbReference>
<dbReference type="Pfam" id="PF22381">
    <property type="entry name" value="Staph_reg_Sar_Rot"/>
    <property type="match status" value="1"/>
</dbReference>
<accession>A0A2J8B3M4</accession>
<comment type="subcellular location">
    <subcellularLocation>
        <location evidence="1">Cytoplasm</location>
    </subcellularLocation>
</comment>
<dbReference type="FunFam" id="1.10.10.10:FF:000163">
    <property type="entry name" value="MarR family transcriptional regulator"/>
    <property type="match status" value="1"/>
</dbReference>
<dbReference type="PROSITE" id="PS50995">
    <property type="entry name" value="HTH_MARR_2"/>
    <property type="match status" value="1"/>
</dbReference>
<evidence type="ECO:0000256" key="3">
    <source>
        <dbReference type="ARBA" id="ARBA00023015"/>
    </source>
</evidence>
<dbReference type="InterPro" id="IPR000835">
    <property type="entry name" value="HTH_MarR-typ"/>
</dbReference>
<dbReference type="Gene3D" id="1.10.10.10">
    <property type="entry name" value="Winged helix-like DNA-binding domain superfamily/Winged helix DNA-binding domain"/>
    <property type="match status" value="1"/>
</dbReference>
<keyword evidence="4" id="KW-0238">DNA-binding</keyword>
<dbReference type="Proteomes" id="UP000236394">
    <property type="component" value="Unassembled WGS sequence"/>
</dbReference>